<evidence type="ECO:0000259" key="3">
    <source>
        <dbReference type="PROSITE" id="PS50112"/>
    </source>
</evidence>
<dbReference type="InterPro" id="IPR035965">
    <property type="entry name" value="PAS-like_dom_sf"/>
</dbReference>
<dbReference type="CDD" id="cd00130">
    <property type="entry name" value="PAS"/>
    <property type="match status" value="1"/>
</dbReference>
<dbReference type="SMART" id="SM00065">
    <property type="entry name" value="GAF"/>
    <property type="match status" value="2"/>
</dbReference>
<dbReference type="PANTHER" id="PTHR43156">
    <property type="entry name" value="STAGE II SPORULATION PROTEIN E-RELATED"/>
    <property type="match status" value="1"/>
</dbReference>
<dbReference type="InterPro" id="IPR052016">
    <property type="entry name" value="Bact_Sigma-Reg"/>
</dbReference>
<dbReference type="EMBL" id="AP026073">
    <property type="protein sequence ID" value="BDM70286.1"/>
    <property type="molecule type" value="Genomic_DNA"/>
</dbReference>
<keyword evidence="1" id="KW-0378">Hydrolase</keyword>
<evidence type="ECO:0000313" key="4">
    <source>
        <dbReference type="EMBL" id="BDM70286.1"/>
    </source>
</evidence>
<keyword evidence="5" id="KW-1185">Reference proteome</keyword>
<accession>A0ABN6R080</accession>
<dbReference type="Pfam" id="PF13185">
    <property type="entry name" value="GAF_2"/>
    <property type="match status" value="1"/>
</dbReference>
<dbReference type="Pfam" id="PF08447">
    <property type="entry name" value="PAS_3"/>
    <property type="match status" value="1"/>
</dbReference>
<protein>
    <submittedName>
        <fullName evidence="4">Diguanylate cyclase</fullName>
    </submittedName>
</protein>
<evidence type="ECO:0000313" key="5">
    <source>
        <dbReference type="Proteomes" id="UP001059597"/>
    </source>
</evidence>
<dbReference type="SMART" id="SM00331">
    <property type="entry name" value="PP2C_SIG"/>
    <property type="match status" value="1"/>
</dbReference>
<dbReference type="SUPFAM" id="SSF81606">
    <property type="entry name" value="PP2C-like"/>
    <property type="match status" value="1"/>
</dbReference>
<dbReference type="InterPro" id="IPR013656">
    <property type="entry name" value="PAS_4"/>
</dbReference>
<feature type="region of interest" description="Disordered" evidence="2">
    <location>
        <begin position="255"/>
        <end position="275"/>
    </location>
</feature>
<dbReference type="SUPFAM" id="SSF55781">
    <property type="entry name" value="GAF domain-like"/>
    <property type="match status" value="2"/>
</dbReference>
<dbReference type="SUPFAM" id="SSF55785">
    <property type="entry name" value="PYP-like sensor domain (PAS domain)"/>
    <property type="match status" value="1"/>
</dbReference>
<organism evidence="4 5">
    <name type="scientific">Streptomyces nigrescens</name>
    <dbReference type="NCBI Taxonomy" id="1920"/>
    <lineage>
        <taxon>Bacteria</taxon>
        <taxon>Bacillati</taxon>
        <taxon>Actinomycetota</taxon>
        <taxon>Actinomycetes</taxon>
        <taxon>Kitasatosporales</taxon>
        <taxon>Streptomycetaceae</taxon>
        <taxon>Streptomyces</taxon>
    </lineage>
</organism>
<dbReference type="InterPro" id="IPR029016">
    <property type="entry name" value="GAF-like_dom_sf"/>
</dbReference>
<dbReference type="InterPro" id="IPR013655">
    <property type="entry name" value="PAS_fold_3"/>
</dbReference>
<evidence type="ECO:0000256" key="1">
    <source>
        <dbReference type="ARBA" id="ARBA00022801"/>
    </source>
</evidence>
<evidence type="ECO:0000256" key="2">
    <source>
        <dbReference type="SAM" id="MobiDB-lite"/>
    </source>
</evidence>
<proteinExistence type="predicted"/>
<dbReference type="Gene3D" id="3.30.450.40">
    <property type="match status" value="2"/>
</dbReference>
<feature type="region of interest" description="Disordered" evidence="2">
    <location>
        <begin position="406"/>
        <end position="450"/>
    </location>
</feature>
<dbReference type="PANTHER" id="PTHR43156:SF2">
    <property type="entry name" value="STAGE II SPORULATION PROTEIN E"/>
    <property type="match status" value="1"/>
</dbReference>
<dbReference type="Pfam" id="PF08448">
    <property type="entry name" value="PAS_4"/>
    <property type="match status" value="1"/>
</dbReference>
<dbReference type="Pfam" id="PF07228">
    <property type="entry name" value="SpoIIE"/>
    <property type="match status" value="1"/>
</dbReference>
<reference evidence="4" key="1">
    <citation type="submission" date="2022-06" db="EMBL/GenBank/DDBJ databases">
        <title>Complete genome sequence of Streptomyces nigrescens HEK616.</title>
        <authorList>
            <person name="Asamizu S."/>
            <person name="Onaka H."/>
        </authorList>
    </citation>
    <scope>NUCLEOTIDE SEQUENCE</scope>
    <source>
        <strain evidence="4">HEK616</strain>
    </source>
</reference>
<sequence>MGRSTVREETAERDDLLAAAVVKAVQGAGAYAGSIFLRSRDRRSLVLAATCGVPPSQLGGWSLVPVSSPIPVAVAYGSGRTIHLADADETMRRFPQLAVALPYAFGSCSVPVGAGGETFGALAVVWAAPPGSDGLTKTQRRHLRALANRLGASLAACRDRSGDPLEGDARTAPVETPAPSAPAVRAGLFDWNLSASTLTADDDFCAIFGLDPGTFDARAETLASRLHPGDRAAFRAAARTAAAEGRIVSRTLRVREGAGAGPGGGAEGAGEGHGSGEGYRSVVLWGRVPDLPDDDRARAHLVGVVVDARAGRAAAAAVERLRDGLFSLTPEGRVSYANRSLEQLLDVRGEDLVGQCLWDALPWLSDPAIEYQHRSAMVSQTPTSFLVRRPPDQWLAFSLHPDPNGVTGRVVPTGRPDAAPDLAEPPTVTAPPQPASAAAAPTPPAPSTTAAAAPARLGVMYHVLQLGSALTEAVTTHQVCEVVAHQLLPAFGGQQLALYAVRDGTMHLIFHTGHHEGFLDWLDGMPLRAPLPGTETLTSGIPLFIESQQSLSQGYPGIPIGGVNSWAYLPLIASGRPAGTCVLGFDEIHHFTAKDRSVLTALAGLIAQALERARLYDSEFALARGLQQALLPHRLPVLPDLRTTARYLPCTSGMDIGGDWYDVIPAAEGVALVIGDVEGHSIAAAATMAQLRSAVRAFVAVGHAPGDVLAGANRTLIDLGTGLLASCCYLHLDPAGHRAWAVRAGHPPPLLRHPDGHTDVLDLETGPLLGVDHASDYPRTPVDLPPGSVLALYTDGLVEERGTPIDVGIDHLRSSLAHARAGSLDELADRLLQHAQRSSYRADDIALLLTEYRPAATGR</sequence>
<dbReference type="Gene3D" id="3.60.40.10">
    <property type="entry name" value="PPM-type phosphatase domain"/>
    <property type="match status" value="1"/>
</dbReference>
<dbReference type="Proteomes" id="UP001059597">
    <property type="component" value="Chromosome"/>
</dbReference>
<dbReference type="Gene3D" id="3.30.450.20">
    <property type="entry name" value="PAS domain"/>
    <property type="match status" value="2"/>
</dbReference>
<dbReference type="SMART" id="SM00091">
    <property type="entry name" value="PAS"/>
    <property type="match status" value="2"/>
</dbReference>
<feature type="compositionally biased region" description="Gly residues" evidence="2">
    <location>
        <begin position="258"/>
        <end position="275"/>
    </location>
</feature>
<dbReference type="InterPro" id="IPR000014">
    <property type="entry name" value="PAS"/>
</dbReference>
<feature type="domain" description="PAS" evidence="3">
    <location>
        <begin position="310"/>
        <end position="355"/>
    </location>
</feature>
<name>A0ABN6R080_STRNI</name>
<gene>
    <name evidence="4" type="ORF">HEK616_37730</name>
</gene>
<dbReference type="InterPro" id="IPR001932">
    <property type="entry name" value="PPM-type_phosphatase-like_dom"/>
</dbReference>
<dbReference type="InterPro" id="IPR003018">
    <property type="entry name" value="GAF"/>
</dbReference>
<dbReference type="PROSITE" id="PS50112">
    <property type="entry name" value="PAS"/>
    <property type="match status" value="1"/>
</dbReference>
<dbReference type="Pfam" id="PF01590">
    <property type="entry name" value="GAF"/>
    <property type="match status" value="1"/>
</dbReference>
<dbReference type="InterPro" id="IPR036457">
    <property type="entry name" value="PPM-type-like_dom_sf"/>
</dbReference>
<dbReference type="RefSeq" id="WP_261954038.1">
    <property type="nucleotide sequence ID" value="NZ_AP026073.1"/>
</dbReference>